<dbReference type="Gene3D" id="3.50.50.60">
    <property type="entry name" value="FAD/NAD(P)-binding domain"/>
    <property type="match status" value="2"/>
</dbReference>
<accession>A0A0J9TLU0</accession>
<organism evidence="5 6">
    <name type="scientific">Plasmodium vivax North Korean</name>
    <dbReference type="NCBI Taxonomy" id="1035514"/>
    <lineage>
        <taxon>Eukaryota</taxon>
        <taxon>Sar</taxon>
        <taxon>Alveolata</taxon>
        <taxon>Apicomplexa</taxon>
        <taxon>Aconoidasida</taxon>
        <taxon>Haemosporida</taxon>
        <taxon>Plasmodiidae</taxon>
        <taxon>Plasmodium</taxon>
        <taxon>Plasmodium (Plasmodium)</taxon>
    </lineage>
</organism>
<name>A0A0J9TLU0_PLAVI</name>
<dbReference type="SUPFAM" id="SSF51905">
    <property type="entry name" value="FAD/NAD(P)-binding domain"/>
    <property type="match status" value="1"/>
</dbReference>
<keyword evidence="3" id="KW-0560">Oxidoreductase</keyword>
<gene>
    <name evidence="5" type="ORF">PVNG_02427</name>
</gene>
<dbReference type="Proteomes" id="UP000053239">
    <property type="component" value="Unassembled WGS sequence"/>
</dbReference>
<keyword evidence="2" id="KW-0285">Flavoprotein</keyword>
<dbReference type="InterPro" id="IPR050097">
    <property type="entry name" value="Ferredoxin-NADP_redctase_2"/>
</dbReference>
<dbReference type="InterPro" id="IPR023753">
    <property type="entry name" value="FAD/NAD-binding_dom"/>
</dbReference>
<feature type="domain" description="FAD/NAD(P)-binding" evidence="4">
    <location>
        <begin position="3"/>
        <end position="148"/>
    </location>
</feature>
<evidence type="ECO:0000259" key="4">
    <source>
        <dbReference type="Pfam" id="PF07992"/>
    </source>
</evidence>
<dbReference type="Pfam" id="PF07992">
    <property type="entry name" value="Pyr_redox_2"/>
    <property type="match status" value="1"/>
</dbReference>
<protein>
    <recommendedName>
        <fullName evidence="4">FAD/NAD(P)-binding domain-containing protein</fullName>
    </recommendedName>
</protein>
<dbReference type="EMBL" id="KQ235637">
    <property type="protein sequence ID" value="KMZ96289.1"/>
    <property type="molecule type" value="Genomic_DNA"/>
</dbReference>
<dbReference type="PRINTS" id="PR00469">
    <property type="entry name" value="PNDRDTASEII"/>
</dbReference>
<proteinExistence type="inferred from homology"/>
<dbReference type="GO" id="GO:0016491">
    <property type="term" value="F:oxidoreductase activity"/>
    <property type="evidence" value="ECO:0007669"/>
    <property type="project" value="UniProtKB-KW"/>
</dbReference>
<dbReference type="AlphaFoldDB" id="A0A0J9TLU0"/>
<comment type="similarity">
    <text evidence="1">Belongs to the class-II pyridine nucleotide-disulfide oxidoreductase family.</text>
</comment>
<evidence type="ECO:0000256" key="1">
    <source>
        <dbReference type="ARBA" id="ARBA00009333"/>
    </source>
</evidence>
<reference evidence="5 6" key="1">
    <citation type="submission" date="2011-09" db="EMBL/GenBank/DDBJ databases">
        <title>The Genome Sequence of Plasmodium vivax North Korean.</title>
        <authorList>
            <consortium name="The Broad Institute Genome Sequencing Platform"/>
            <consortium name="The Broad Institute Genome Sequencing Center for Infectious Disease"/>
            <person name="Neafsey D."/>
            <person name="Carlton J."/>
            <person name="Barnwell J."/>
            <person name="Collins W."/>
            <person name="Escalante A."/>
            <person name="Mullikin J."/>
            <person name="Saul A."/>
            <person name="Guigo R."/>
            <person name="Camara F."/>
            <person name="Young S.K."/>
            <person name="Zeng Q."/>
            <person name="Gargeya S."/>
            <person name="Fitzgerald M."/>
            <person name="Haas B."/>
            <person name="Abouelleil A."/>
            <person name="Alvarado L."/>
            <person name="Arachchi H.M."/>
            <person name="Berlin A."/>
            <person name="Brown A."/>
            <person name="Chapman S.B."/>
            <person name="Chen Z."/>
            <person name="Dunbar C."/>
            <person name="Freedman E."/>
            <person name="Gearin G."/>
            <person name="Gellesch M."/>
            <person name="Goldberg J."/>
            <person name="Griggs A."/>
            <person name="Gujja S."/>
            <person name="Heiman D."/>
            <person name="Howarth C."/>
            <person name="Larson L."/>
            <person name="Lui A."/>
            <person name="MacDonald P.J.P."/>
            <person name="Montmayeur A."/>
            <person name="Murphy C."/>
            <person name="Neiman D."/>
            <person name="Pearson M."/>
            <person name="Priest M."/>
            <person name="Roberts A."/>
            <person name="Saif S."/>
            <person name="Shea T."/>
            <person name="Shenoy N."/>
            <person name="Sisk P."/>
            <person name="Stolte C."/>
            <person name="Sykes S."/>
            <person name="Wortman J."/>
            <person name="Nusbaum C."/>
            <person name="Birren B."/>
        </authorList>
    </citation>
    <scope>NUCLEOTIDE SEQUENCE [LARGE SCALE GENOMIC DNA]</scope>
    <source>
        <strain evidence="5 6">North Korean</strain>
    </source>
</reference>
<dbReference type="PANTHER" id="PTHR48105">
    <property type="entry name" value="THIOREDOXIN REDUCTASE 1-RELATED-RELATED"/>
    <property type="match status" value="1"/>
</dbReference>
<dbReference type="PRINTS" id="PR00368">
    <property type="entry name" value="FADPNR"/>
</dbReference>
<dbReference type="GO" id="GO:0097237">
    <property type="term" value="P:cellular response to toxic substance"/>
    <property type="evidence" value="ECO:0007669"/>
    <property type="project" value="UniProtKB-ARBA"/>
</dbReference>
<dbReference type="InterPro" id="IPR036188">
    <property type="entry name" value="FAD/NAD-bd_sf"/>
</dbReference>
<sequence length="148" mass="16907">MRERQLEIENEREYYSKGVSYCAICEGNLYSGQDVIVVGGGNSALEESLYLSSIVSKVQLVHRRREFRGDEIVLKKLQKKKNVFIFTPFRPVRVVVDQDKVSGLEVENVETLEKTFIAGKAVFIFIGLLPECDFLSNLPLKKDERGFI</sequence>
<evidence type="ECO:0000313" key="5">
    <source>
        <dbReference type="EMBL" id="KMZ96289.1"/>
    </source>
</evidence>
<evidence type="ECO:0000256" key="3">
    <source>
        <dbReference type="ARBA" id="ARBA00023002"/>
    </source>
</evidence>
<evidence type="ECO:0000256" key="2">
    <source>
        <dbReference type="ARBA" id="ARBA00022630"/>
    </source>
</evidence>
<evidence type="ECO:0000313" key="6">
    <source>
        <dbReference type="Proteomes" id="UP000053239"/>
    </source>
</evidence>